<reference evidence="7" key="1">
    <citation type="journal article" date="2019" name="Int. J. Syst. Evol. Microbiol.">
        <title>The Global Catalogue of Microorganisms (GCM) 10K type strain sequencing project: providing services to taxonomists for standard genome sequencing and annotation.</title>
        <authorList>
            <consortium name="The Broad Institute Genomics Platform"/>
            <consortium name="The Broad Institute Genome Sequencing Center for Infectious Disease"/>
            <person name="Wu L."/>
            <person name="Ma J."/>
        </authorList>
    </citation>
    <scope>NUCLEOTIDE SEQUENCE [LARGE SCALE GENOMIC DNA]</scope>
    <source>
        <strain evidence="7">CCUG 54939</strain>
    </source>
</reference>
<comment type="catalytic activity">
    <reaction evidence="5">
        <text>a 3-(all-trans-polyprenyl)benzene-1,2-diol + S-adenosyl-L-methionine = a 2-methoxy-6-(all-trans-polyprenyl)phenol + S-adenosyl-L-homocysteine + H(+)</text>
        <dbReference type="Rhea" id="RHEA:31411"/>
        <dbReference type="Rhea" id="RHEA-COMP:9550"/>
        <dbReference type="Rhea" id="RHEA-COMP:9551"/>
        <dbReference type="ChEBI" id="CHEBI:15378"/>
        <dbReference type="ChEBI" id="CHEBI:57856"/>
        <dbReference type="ChEBI" id="CHEBI:59789"/>
        <dbReference type="ChEBI" id="CHEBI:62729"/>
        <dbReference type="ChEBI" id="CHEBI:62731"/>
        <dbReference type="EC" id="2.1.1.222"/>
    </reaction>
</comment>
<sequence length="233" mass="25723">MNVDHQEIAKFEALASRWWDPQGEFKPLHQLNPLRLQWIDTLSQGLANKRVLDVGCGGGILAESMAVRGASVTGLDMGKEPLQVARLHALESGVELTYRQLTVEALAEELPGHFDVVTCMEMLEHVPDPASVVAACARLVRPGGQLFFSTINRTAKSWLLMIAGAEYLLQMVPKGTHQHDKFIQPAELSRYAECAGLRLCQMKGVVYNPLSGTFRLSADVGVNYMLHCQRPEA</sequence>
<dbReference type="PANTHER" id="PTHR43464">
    <property type="entry name" value="METHYLTRANSFERASE"/>
    <property type="match status" value="1"/>
</dbReference>
<evidence type="ECO:0000313" key="7">
    <source>
        <dbReference type="Proteomes" id="UP001595692"/>
    </source>
</evidence>
<name>A0ABV8CR52_9GAMM</name>
<comment type="caution">
    <text evidence="6">The sequence shown here is derived from an EMBL/GenBank/DDBJ whole genome shotgun (WGS) entry which is preliminary data.</text>
</comment>
<keyword evidence="1 5" id="KW-0489">Methyltransferase</keyword>
<accession>A0ABV8CR52</accession>
<dbReference type="CDD" id="cd02440">
    <property type="entry name" value="AdoMet_MTases"/>
    <property type="match status" value="1"/>
</dbReference>
<dbReference type="InterPro" id="IPR010233">
    <property type="entry name" value="UbiG_MeTrfase"/>
</dbReference>
<dbReference type="GO" id="GO:0032259">
    <property type="term" value="P:methylation"/>
    <property type="evidence" value="ECO:0007669"/>
    <property type="project" value="UniProtKB-KW"/>
</dbReference>
<feature type="binding site" evidence="5">
    <location>
        <position position="76"/>
    </location>
    <ligand>
        <name>S-adenosyl-L-methionine</name>
        <dbReference type="ChEBI" id="CHEBI:59789"/>
    </ligand>
</feature>
<evidence type="ECO:0000313" key="6">
    <source>
        <dbReference type="EMBL" id="MFC3914685.1"/>
    </source>
</evidence>
<comment type="pathway">
    <text evidence="5">Cofactor biosynthesis; ubiquinone biosynthesis.</text>
</comment>
<dbReference type="NCBIfam" id="TIGR01983">
    <property type="entry name" value="UbiG"/>
    <property type="match status" value="1"/>
</dbReference>
<keyword evidence="2 5" id="KW-0808">Transferase</keyword>
<dbReference type="RefSeq" id="WP_377153849.1">
    <property type="nucleotide sequence ID" value="NZ_JBHSAF010000014.1"/>
</dbReference>
<dbReference type="HAMAP" id="MF_00472">
    <property type="entry name" value="UbiG"/>
    <property type="match status" value="1"/>
</dbReference>
<dbReference type="PANTHER" id="PTHR43464:SF19">
    <property type="entry name" value="UBIQUINONE BIOSYNTHESIS O-METHYLTRANSFERASE, MITOCHONDRIAL"/>
    <property type="match status" value="1"/>
</dbReference>
<feature type="binding site" evidence="5">
    <location>
        <position position="120"/>
    </location>
    <ligand>
        <name>S-adenosyl-L-methionine</name>
        <dbReference type="ChEBI" id="CHEBI:59789"/>
    </ligand>
</feature>
<dbReference type="EMBL" id="JBHSAF010000014">
    <property type="protein sequence ID" value="MFC3914685.1"/>
    <property type="molecule type" value="Genomic_DNA"/>
</dbReference>
<dbReference type="InterPro" id="IPR029063">
    <property type="entry name" value="SAM-dependent_MTases_sf"/>
</dbReference>
<evidence type="ECO:0000256" key="2">
    <source>
        <dbReference type="ARBA" id="ARBA00022679"/>
    </source>
</evidence>
<evidence type="ECO:0000256" key="4">
    <source>
        <dbReference type="ARBA" id="ARBA00022691"/>
    </source>
</evidence>
<dbReference type="EC" id="2.1.1.222" evidence="5"/>
<comment type="similarity">
    <text evidence="5">Belongs to the methyltransferase superfamily. UbiG/COQ3 family.</text>
</comment>
<evidence type="ECO:0000256" key="1">
    <source>
        <dbReference type="ARBA" id="ARBA00022603"/>
    </source>
</evidence>
<keyword evidence="3 5" id="KW-0831">Ubiquinone biosynthesis</keyword>
<dbReference type="EC" id="2.1.1.64" evidence="5"/>
<protein>
    <recommendedName>
        <fullName evidence="5">Ubiquinone biosynthesis O-methyltransferase</fullName>
    </recommendedName>
    <alternativeName>
        <fullName evidence="5">2-polyprenyl-6-hydroxyphenol methylase</fullName>
        <ecNumber evidence="5">2.1.1.222</ecNumber>
    </alternativeName>
    <alternativeName>
        <fullName evidence="5">3-demethylubiquinone 3-O-methyltransferase</fullName>
        <ecNumber evidence="5">2.1.1.64</ecNumber>
    </alternativeName>
</protein>
<proteinExistence type="inferred from homology"/>
<comment type="catalytic activity">
    <reaction evidence="5">
        <text>a 3-demethylubiquinol + S-adenosyl-L-methionine = a ubiquinol + S-adenosyl-L-homocysteine + H(+)</text>
        <dbReference type="Rhea" id="RHEA:44380"/>
        <dbReference type="Rhea" id="RHEA-COMP:9566"/>
        <dbReference type="Rhea" id="RHEA-COMP:10914"/>
        <dbReference type="ChEBI" id="CHEBI:15378"/>
        <dbReference type="ChEBI" id="CHEBI:17976"/>
        <dbReference type="ChEBI" id="CHEBI:57856"/>
        <dbReference type="ChEBI" id="CHEBI:59789"/>
        <dbReference type="ChEBI" id="CHEBI:84422"/>
        <dbReference type="EC" id="2.1.1.64"/>
    </reaction>
</comment>
<dbReference type="Pfam" id="PF13489">
    <property type="entry name" value="Methyltransf_23"/>
    <property type="match status" value="1"/>
</dbReference>
<gene>
    <name evidence="5 6" type="primary">ubiG</name>
    <name evidence="6" type="ORF">ACFOSS_14645</name>
</gene>
<feature type="binding site" evidence="5">
    <location>
        <position position="55"/>
    </location>
    <ligand>
        <name>S-adenosyl-L-methionine</name>
        <dbReference type="ChEBI" id="CHEBI:59789"/>
    </ligand>
</feature>
<evidence type="ECO:0000256" key="5">
    <source>
        <dbReference type="HAMAP-Rule" id="MF_00472"/>
    </source>
</evidence>
<evidence type="ECO:0000256" key="3">
    <source>
        <dbReference type="ARBA" id="ARBA00022688"/>
    </source>
</evidence>
<dbReference type="Proteomes" id="UP001595692">
    <property type="component" value="Unassembled WGS sequence"/>
</dbReference>
<dbReference type="Gene3D" id="3.40.50.150">
    <property type="entry name" value="Vaccinia Virus protein VP39"/>
    <property type="match status" value="1"/>
</dbReference>
<feature type="binding site" evidence="5">
    <location>
        <position position="35"/>
    </location>
    <ligand>
        <name>S-adenosyl-L-methionine</name>
        <dbReference type="ChEBI" id="CHEBI:59789"/>
    </ligand>
</feature>
<dbReference type="GO" id="GO:0061542">
    <property type="term" value="F:3-demethylubiquinol 3-O-methyltransferase activity"/>
    <property type="evidence" value="ECO:0007669"/>
    <property type="project" value="UniProtKB-EC"/>
</dbReference>
<keyword evidence="4 5" id="KW-0949">S-adenosyl-L-methionine</keyword>
<dbReference type="SUPFAM" id="SSF53335">
    <property type="entry name" value="S-adenosyl-L-methionine-dependent methyltransferases"/>
    <property type="match status" value="1"/>
</dbReference>
<dbReference type="GO" id="GO:0102208">
    <property type="term" value="F:2-polyprenyl-6-hydroxyphenol methylase activity"/>
    <property type="evidence" value="ECO:0007669"/>
    <property type="project" value="UniProtKB-EC"/>
</dbReference>
<organism evidence="6 7">
    <name type="scientific">Pseudaeromonas sharmana</name>
    <dbReference type="NCBI Taxonomy" id="328412"/>
    <lineage>
        <taxon>Bacteria</taxon>
        <taxon>Pseudomonadati</taxon>
        <taxon>Pseudomonadota</taxon>
        <taxon>Gammaproteobacteria</taxon>
        <taxon>Aeromonadales</taxon>
        <taxon>Aeromonadaceae</taxon>
        <taxon>Pseudaeromonas</taxon>
    </lineage>
</organism>
<keyword evidence="7" id="KW-1185">Reference proteome</keyword>
<comment type="function">
    <text evidence="5">O-methyltransferase that catalyzes the 2 O-methylation steps in the ubiquinone biosynthetic pathway.</text>
</comment>